<evidence type="ECO:0000313" key="1">
    <source>
        <dbReference type="EMBL" id="PPK71586.1"/>
    </source>
</evidence>
<proteinExistence type="predicted"/>
<reference evidence="1 2" key="1">
    <citation type="submission" date="2018-02" db="EMBL/GenBank/DDBJ databases">
        <title>Subsurface microbial communities from deep shales in Ohio and West Virginia, USA.</title>
        <authorList>
            <person name="Wrighton K."/>
        </authorList>
    </citation>
    <scope>NUCLEOTIDE SEQUENCE [LARGE SCALE GENOMIC DNA]</scope>
    <source>
        <strain evidence="1 2">OWC-G53F</strain>
    </source>
</reference>
<protein>
    <submittedName>
        <fullName evidence="1">Uncharacterized protein</fullName>
    </submittedName>
</protein>
<sequence>MGERFGNVGGTIDILTAIANDCGYDLVFPRQLIGKATAKDVS</sequence>
<keyword evidence="2" id="KW-1185">Reference proteome</keyword>
<comment type="caution">
    <text evidence="1">The sequence shown here is derived from an EMBL/GenBank/DDBJ whole genome shotgun (WGS) entry which is preliminary data.</text>
</comment>
<dbReference type="Proteomes" id="UP000238071">
    <property type="component" value="Unassembled WGS sequence"/>
</dbReference>
<name>A0A2S6H2E9_9GAMM</name>
<dbReference type="EMBL" id="PTIY01000007">
    <property type="protein sequence ID" value="PPK71586.1"/>
    <property type="molecule type" value="Genomic_DNA"/>
</dbReference>
<dbReference type="AlphaFoldDB" id="A0A2S6H2E9"/>
<organism evidence="1 2">
    <name type="scientific">Methylobacter tundripaludum</name>
    <dbReference type="NCBI Taxonomy" id="173365"/>
    <lineage>
        <taxon>Bacteria</taxon>
        <taxon>Pseudomonadati</taxon>
        <taxon>Pseudomonadota</taxon>
        <taxon>Gammaproteobacteria</taxon>
        <taxon>Methylococcales</taxon>
        <taxon>Methylococcaceae</taxon>
        <taxon>Methylobacter</taxon>
    </lineage>
</organism>
<accession>A0A2S6H2E9</accession>
<gene>
    <name evidence="1" type="ORF">B0F88_107110</name>
</gene>
<evidence type="ECO:0000313" key="2">
    <source>
        <dbReference type="Proteomes" id="UP000238071"/>
    </source>
</evidence>